<accession>A0AAW1K2Z7</accession>
<reference evidence="1 2" key="1">
    <citation type="journal article" date="2024" name="BMC Genomics">
        <title>De novo assembly and annotation of Popillia japonica's genome with initial clues to its potential as an invasive pest.</title>
        <authorList>
            <person name="Cucini C."/>
            <person name="Boschi S."/>
            <person name="Funari R."/>
            <person name="Cardaioli E."/>
            <person name="Iannotti N."/>
            <person name="Marturano G."/>
            <person name="Paoli F."/>
            <person name="Bruttini M."/>
            <person name="Carapelli A."/>
            <person name="Frati F."/>
            <person name="Nardi F."/>
        </authorList>
    </citation>
    <scope>NUCLEOTIDE SEQUENCE [LARGE SCALE GENOMIC DNA]</scope>
    <source>
        <strain evidence="1">DMR45628</strain>
    </source>
</reference>
<comment type="caution">
    <text evidence="1">The sequence shown here is derived from an EMBL/GenBank/DDBJ whole genome shotgun (WGS) entry which is preliminary data.</text>
</comment>
<dbReference type="EMBL" id="JASPKY010000277">
    <property type="protein sequence ID" value="KAK9711598.1"/>
    <property type="molecule type" value="Genomic_DNA"/>
</dbReference>
<gene>
    <name evidence="1" type="ORF">QE152_g25363</name>
</gene>
<evidence type="ECO:0000313" key="1">
    <source>
        <dbReference type="EMBL" id="KAK9711598.1"/>
    </source>
</evidence>
<organism evidence="1 2">
    <name type="scientific">Popillia japonica</name>
    <name type="common">Japanese beetle</name>
    <dbReference type="NCBI Taxonomy" id="7064"/>
    <lineage>
        <taxon>Eukaryota</taxon>
        <taxon>Metazoa</taxon>
        <taxon>Ecdysozoa</taxon>
        <taxon>Arthropoda</taxon>
        <taxon>Hexapoda</taxon>
        <taxon>Insecta</taxon>
        <taxon>Pterygota</taxon>
        <taxon>Neoptera</taxon>
        <taxon>Endopterygota</taxon>
        <taxon>Coleoptera</taxon>
        <taxon>Polyphaga</taxon>
        <taxon>Scarabaeiformia</taxon>
        <taxon>Scarabaeidae</taxon>
        <taxon>Rutelinae</taxon>
        <taxon>Popillia</taxon>
    </lineage>
</organism>
<sequence>MPFINERNRKRRLTFAEEYLKKDPNYGTMLYLRLKLYEDNDPKHKNVDCPRVMETPLYSHSLVQPLVQLHTKF</sequence>
<keyword evidence="2" id="KW-1185">Reference proteome</keyword>
<dbReference type="AlphaFoldDB" id="A0AAW1K2Z7"/>
<proteinExistence type="predicted"/>
<evidence type="ECO:0000313" key="2">
    <source>
        <dbReference type="Proteomes" id="UP001458880"/>
    </source>
</evidence>
<dbReference type="Proteomes" id="UP001458880">
    <property type="component" value="Unassembled WGS sequence"/>
</dbReference>
<protein>
    <submittedName>
        <fullName evidence="1">Uncharacterized protein</fullName>
    </submittedName>
</protein>
<name>A0AAW1K2Z7_POPJA</name>